<reference evidence="2 3" key="1">
    <citation type="submission" date="2016-10" db="EMBL/GenBank/DDBJ databases">
        <authorList>
            <person name="de Groot N.N."/>
        </authorList>
    </citation>
    <scope>NUCLEOTIDE SEQUENCE [LARGE SCALE GENOMIC DNA]</scope>
    <source>
        <strain evidence="2 3">DSM 16195</strain>
    </source>
</reference>
<dbReference type="PANTHER" id="PTHR22946">
    <property type="entry name" value="DIENELACTONE HYDROLASE DOMAIN-CONTAINING PROTEIN-RELATED"/>
    <property type="match status" value="1"/>
</dbReference>
<evidence type="ECO:0000259" key="1">
    <source>
        <dbReference type="Pfam" id="PF01738"/>
    </source>
</evidence>
<proteinExistence type="predicted"/>
<protein>
    <submittedName>
        <fullName evidence="2">Dienelactone hydrolase</fullName>
    </submittedName>
</protein>
<dbReference type="RefSeq" id="WP_093145344.1">
    <property type="nucleotide sequence ID" value="NZ_BMWO01000006.1"/>
</dbReference>
<feature type="domain" description="Dienelactone hydrolase" evidence="1">
    <location>
        <begin position="20"/>
        <end position="229"/>
    </location>
</feature>
<dbReference type="Gene3D" id="3.40.50.1820">
    <property type="entry name" value="alpha/beta hydrolase"/>
    <property type="match status" value="1"/>
</dbReference>
<keyword evidence="3" id="KW-1185">Reference proteome</keyword>
<dbReference type="SUPFAM" id="SSF53474">
    <property type="entry name" value="alpha/beta-Hydrolases"/>
    <property type="match status" value="1"/>
</dbReference>
<evidence type="ECO:0000313" key="3">
    <source>
        <dbReference type="Proteomes" id="UP000199321"/>
    </source>
</evidence>
<sequence>MSKQNLQNVIYQDDGIILNGLITSNQNKNFPGVLILPAWYGIDEEAKQAAINLQQQGYTAFIADIYGTERIPTTPEEASKASKGYKQNFELYQRRIVLAINELIKAGANHSRIAVIGFCFGGTGALEAARGKLPVTGVVCIHGDLYKNPNRKNNKIRSQILIIHPANDHTVSKDAFEKIQHEMEESQADWQIISCGNSKHTFTNPSSPDFNETMANRTWMQIILFLDEILK</sequence>
<dbReference type="InterPro" id="IPR002925">
    <property type="entry name" value="Dienelactn_hydro"/>
</dbReference>
<dbReference type="EMBL" id="FNBA01000008">
    <property type="protein sequence ID" value="SDF19528.1"/>
    <property type="molecule type" value="Genomic_DNA"/>
</dbReference>
<dbReference type="PANTHER" id="PTHR22946:SF0">
    <property type="entry name" value="DIENELACTONE HYDROLASE DOMAIN-CONTAINING PROTEIN"/>
    <property type="match status" value="1"/>
</dbReference>
<dbReference type="STRING" id="227084.SAMN05421855_10874"/>
<dbReference type="GO" id="GO:0016787">
    <property type="term" value="F:hydrolase activity"/>
    <property type="evidence" value="ECO:0007669"/>
    <property type="project" value="UniProtKB-KW"/>
</dbReference>
<gene>
    <name evidence="2" type="ORF">SAMN05421855_10874</name>
</gene>
<dbReference type="AlphaFoldDB" id="A0A1G7J3U6"/>
<evidence type="ECO:0000313" key="2">
    <source>
        <dbReference type="EMBL" id="SDF19528.1"/>
    </source>
</evidence>
<dbReference type="OrthoDB" id="9787933at2"/>
<dbReference type="InterPro" id="IPR050261">
    <property type="entry name" value="FrsA_esterase"/>
</dbReference>
<dbReference type="Pfam" id="PF01738">
    <property type="entry name" value="DLH"/>
    <property type="match status" value="1"/>
</dbReference>
<name>A0A1G7J3U6_9FLAO</name>
<dbReference type="InterPro" id="IPR029058">
    <property type="entry name" value="AB_hydrolase_fold"/>
</dbReference>
<dbReference type="Proteomes" id="UP000199321">
    <property type="component" value="Unassembled WGS sequence"/>
</dbReference>
<organism evidence="2 3">
    <name type="scientific">Ulvibacter litoralis</name>
    <dbReference type="NCBI Taxonomy" id="227084"/>
    <lineage>
        <taxon>Bacteria</taxon>
        <taxon>Pseudomonadati</taxon>
        <taxon>Bacteroidota</taxon>
        <taxon>Flavobacteriia</taxon>
        <taxon>Flavobacteriales</taxon>
        <taxon>Flavobacteriaceae</taxon>
        <taxon>Ulvibacter</taxon>
    </lineage>
</organism>
<keyword evidence="2" id="KW-0378">Hydrolase</keyword>
<accession>A0A1G7J3U6</accession>